<dbReference type="Proteomes" id="UP000305238">
    <property type="component" value="Unassembled WGS sequence"/>
</dbReference>
<keyword evidence="1" id="KW-0812">Transmembrane</keyword>
<accession>A0A5S4GYA2</accession>
<proteinExistence type="predicted"/>
<gene>
    <name evidence="2" type="ORF">ETD96_17380</name>
</gene>
<comment type="caution">
    <text evidence="2">The sequence shown here is derived from an EMBL/GenBank/DDBJ whole genome shotgun (WGS) entry which is preliminary data.</text>
</comment>
<keyword evidence="1" id="KW-1133">Transmembrane helix</keyword>
<reference evidence="2 3" key="1">
    <citation type="submission" date="2019-05" db="EMBL/GenBank/DDBJ databases">
        <title>Draft genome sequence of Actinomadura geliboluensis A8036.</title>
        <authorList>
            <person name="Saricaoglu S."/>
            <person name="Isik K."/>
        </authorList>
    </citation>
    <scope>NUCLEOTIDE SEQUENCE [LARGE SCALE GENOMIC DNA]</scope>
    <source>
        <strain evidence="2 3">A8036</strain>
    </source>
</reference>
<keyword evidence="1" id="KW-0472">Membrane</keyword>
<evidence type="ECO:0000256" key="1">
    <source>
        <dbReference type="SAM" id="Phobius"/>
    </source>
</evidence>
<evidence type="ECO:0000313" key="2">
    <source>
        <dbReference type="EMBL" id="TMR37965.1"/>
    </source>
</evidence>
<sequence length="153" mass="15463">MLAKAGRALACWPRRRWAFAAAGAAGAALLVGAPTDVIPNPLFGRSVPVQWWNYPVLAVTAVLSGLVLATYAGRPSGAGRRLGPLGGLLSFFAIGCPVCNKAVLLLLGTSGALTIWAPLQPAVAVLSIALLAVAAVRRLAGEIDCPVGAPGSS</sequence>
<name>A0A5S4GYA2_9ACTN</name>
<evidence type="ECO:0000313" key="3">
    <source>
        <dbReference type="Proteomes" id="UP000305238"/>
    </source>
</evidence>
<organism evidence="2 3">
    <name type="scientific">Actinomadura geliboluensis</name>
    <dbReference type="NCBI Taxonomy" id="882440"/>
    <lineage>
        <taxon>Bacteria</taxon>
        <taxon>Bacillati</taxon>
        <taxon>Actinomycetota</taxon>
        <taxon>Actinomycetes</taxon>
        <taxon>Streptosporangiales</taxon>
        <taxon>Thermomonosporaceae</taxon>
        <taxon>Actinomadura</taxon>
    </lineage>
</organism>
<feature type="transmembrane region" description="Helical" evidence="1">
    <location>
        <begin position="113"/>
        <end position="136"/>
    </location>
</feature>
<dbReference type="OrthoDB" id="166777at2"/>
<dbReference type="EMBL" id="VCKZ01000114">
    <property type="protein sequence ID" value="TMR37965.1"/>
    <property type="molecule type" value="Genomic_DNA"/>
</dbReference>
<keyword evidence="3" id="KW-1185">Reference proteome</keyword>
<protein>
    <submittedName>
        <fullName evidence="2">Uncharacterized protein</fullName>
    </submittedName>
</protein>
<feature type="transmembrane region" description="Helical" evidence="1">
    <location>
        <begin position="85"/>
        <end position="107"/>
    </location>
</feature>
<dbReference type="AlphaFoldDB" id="A0A5S4GYA2"/>
<feature type="transmembrane region" description="Helical" evidence="1">
    <location>
        <begin position="51"/>
        <end position="73"/>
    </location>
</feature>